<name>A0ABT4QEC8_9BACL</name>
<feature type="chain" id="PRO_5045643071" evidence="1">
    <location>
        <begin position="29"/>
        <end position="189"/>
    </location>
</feature>
<organism evidence="3 4">
    <name type="scientific">Paenibacillus gyeongsangnamensis</name>
    <dbReference type="NCBI Taxonomy" id="3388067"/>
    <lineage>
        <taxon>Bacteria</taxon>
        <taxon>Bacillati</taxon>
        <taxon>Bacillota</taxon>
        <taxon>Bacilli</taxon>
        <taxon>Bacillales</taxon>
        <taxon>Paenibacillaceae</taxon>
        <taxon>Paenibacillus</taxon>
    </lineage>
</organism>
<feature type="domain" description="SLH" evidence="2">
    <location>
        <begin position="29"/>
        <end position="92"/>
    </location>
</feature>
<sequence length="189" mass="20918">MRKPSAILMLTLALMFAAISAPRYKAFAEEIGAFKDTAGHWAESEIREAVKAGYVSGYEDGTFKPERSVLRLEYLVMLVKLMQYPVAPAANAGAWYDSYVDTAKDLNLVPEGMPAEAWKERLTRSEMLRMAYGLTYPEEASPAESDINEWARAESLLNGGEGGVSGLEQTATRAQTVVFLERLRKLRSG</sequence>
<proteinExistence type="predicted"/>
<evidence type="ECO:0000256" key="1">
    <source>
        <dbReference type="SAM" id="SignalP"/>
    </source>
</evidence>
<keyword evidence="4" id="KW-1185">Reference proteome</keyword>
<evidence type="ECO:0000313" key="3">
    <source>
        <dbReference type="EMBL" id="MCZ8515152.1"/>
    </source>
</evidence>
<gene>
    <name evidence="3" type="ORF">O9H85_22570</name>
</gene>
<dbReference type="Proteomes" id="UP001527882">
    <property type="component" value="Unassembled WGS sequence"/>
</dbReference>
<feature type="signal peptide" evidence="1">
    <location>
        <begin position="1"/>
        <end position="28"/>
    </location>
</feature>
<dbReference type="PROSITE" id="PS51272">
    <property type="entry name" value="SLH"/>
    <property type="match status" value="1"/>
</dbReference>
<evidence type="ECO:0000259" key="2">
    <source>
        <dbReference type="PROSITE" id="PS51272"/>
    </source>
</evidence>
<comment type="caution">
    <text evidence="3">The sequence shown here is derived from an EMBL/GenBank/DDBJ whole genome shotgun (WGS) entry which is preliminary data.</text>
</comment>
<reference evidence="3 4" key="1">
    <citation type="submission" date="2022-12" db="EMBL/GenBank/DDBJ databases">
        <title>Draft genome sequence of Paenibacillus sp. dW9.</title>
        <authorList>
            <person name="Choi E.-W."/>
            <person name="Kim D.-U."/>
        </authorList>
    </citation>
    <scope>NUCLEOTIDE SEQUENCE [LARGE SCALE GENOMIC DNA]</scope>
    <source>
        <strain evidence="4">dW9</strain>
    </source>
</reference>
<dbReference type="EMBL" id="JAQAGZ010000015">
    <property type="protein sequence ID" value="MCZ8515152.1"/>
    <property type="molecule type" value="Genomic_DNA"/>
</dbReference>
<dbReference type="Pfam" id="PF00395">
    <property type="entry name" value="SLH"/>
    <property type="match status" value="1"/>
</dbReference>
<dbReference type="RefSeq" id="WP_269883677.1">
    <property type="nucleotide sequence ID" value="NZ_JAQAGZ010000015.1"/>
</dbReference>
<dbReference type="InterPro" id="IPR001119">
    <property type="entry name" value="SLH_dom"/>
</dbReference>
<accession>A0ABT4QEC8</accession>
<keyword evidence="1" id="KW-0732">Signal</keyword>
<evidence type="ECO:0000313" key="4">
    <source>
        <dbReference type="Proteomes" id="UP001527882"/>
    </source>
</evidence>
<protein>
    <submittedName>
        <fullName evidence="3">S-layer homology domain-containing protein</fullName>
    </submittedName>
</protein>